<dbReference type="PANTHER" id="PTHR24094:SF15">
    <property type="entry name" value="AMP-DEPENDENT SYNTHETASE_LIGASE DOMAIN-CONTAINING PROTEIN-RELATED"/>
    <property type="match status" value="1"/>
</dbReference>
<accession>A0A8H3DE93</accession>
<comment type="caution">
    <text evidence="2">The sequence shown here is derived from an EMBL/GenBank/DDBJ whole genome shotgun (WGS) entry which is preliminary data.</text>
</comment>
<dbReference type="Pfam" id="PF07510">
    <property type="entry name" value="GmrSD_C"/>
    <property type="match status" value="1"/>
</dbReference>
<dbReference type="Proteomes" id="UP000663853">
    <property type="component" value="Unassembled WGS sequence"/>
</dbReference>
<dbReference type="AlphaFoldDB" id="A0A8H3DE93"/>
<feature type="domain" description="GmrSD restriction endonucleases C-terminal" evidence="1">
    <location>
        <begin position="198"/>
        <end position="298"/>
    </location>
</feature>
<protein>
    <recommendedName>
        <fullName evidence="1">GmrSD restriction endonucleases C-terminal domain-containing protein</fullName>
    </recommendedName>
</protein>
<dbReference type="InterPro" id="IPR011089">
    <property type="entry name" value="GmrSD_C"/>
</dbReference>
<reference evidence="2" key="1">
    <citation type="submission" date="2021-01" db="EMBL/GenBank/DDBJ databases">
        <authorList>
            <person name="Kaushik A."/>
        </authorList>
    </citation>
    <scope>NUCLEOTIDE SEQUENCE</scope>
    <source>
        <strain evidence="2">AG6-10EEA</strain>
    </source>
</reference>
<sequence length="303" mass="33949">MWPYSTSRLGSARLIQAIPQRLSFPRALSFLCQGPALAIPIVGRMSARLRPISAPPILYLTASSRKDVRAKARLEQQLRFLRRAFPRLSSPIMRLASLLGLAAVGRTQTIGRRGNLPDPVDVATAKRYLDELTVATPVTEPAYDRKMFKHWVTISGKCNTREIVLKRDATVEVMAVDSEYKPTAGSWLSDYDGHLITAPADSKALPVDVDHIVPLKEAWQAGAWEWTAEKRKRFANDFNGSQLLAVSTESNRKKGDKDPSKWMPSNPAFRCKYIRAWIQVKHEYGLTVGEAEKAALTKYINEC</sequence>
<evidence type="ECO:0000313" key="2">
    <source>
        <dbReference type="EMBL" id="CAE6519745.1"/>
    </source>
</evidence>
<dbReference type="PANTHER" id="PTHR24094">
    <property type="entry name" value="SECRETED PROTEIN"/>
    <property type="match status" value="1"/>
</dbReference>
<evidence type="ECO:0000313" key="3">
    <source>
        <dbReference type="Proteomes" id="UP000663853"/>
    </source>
</evidence>
<organism evidence="2 3">
    <name type="scientific">Rhizoctonia solani</name>
    <dbReference type="NCBI Taxonomy" id="456999"/>
    <lineage>
        <taxon>Eukaryota</taxon>
        <taxon>Fungi</taxon>
        <taxon>Dikarya</taxon>
        <taxon>Basidiomycota</taxon>
        <taxon>Agaricomycotina</taxon>
        <taxon>Agaricomycetes</taxon>
        <taxon>Cantharellales</taxon>
        <taxon>Ceratobasidiaceae</taxon>
        <taxon>Rhizoctonia</taxon>
    </lineage>
</organism>
<evidence type="ECO:0000259" key="1">
    <source>
        <dbReference type="Pfam" id="PF07510"/>
    </source>
</evidence>
<proteinExistence type="predicted"/>
<gene>
    <name evidence="2" type="ORF">RDB_LOCUS145025</name>
</gene>
<dbReference type="EMBL" id="CAJMXA010003882">
    <property type="protein sequence ID" value="CAE6519745.1"/>
    <property type="molecule type" value="Genomic_DNA"/>
</dbReference>
<name>A0A8H3DE93_9AGAM</name>